<dbReference type="InterPro" id="IPR051050">
    <property type="entry name" value="Lipid_II_flippase_MurJ/MviN"/>
</dbReference>
<dbReference type="RefSeq" id="WP_331855828.1">
    <property type="nucleotide sequence ID" value="NZ_LR134473.1"/>
</dbReference>
<keyword evidence="7 9" id="KW-0472">Membrane</keyword>
<dbReference type="AlphaFoldDB" id="A0A3S4UX82"/>
<evidence type="ECO:0000256" key="4">
    <source>
        <dbReference type="ARBA" id="ARBA00022960"/>
    </source>
</evidence>
<feature type="compositionally biased region" description="Low complexity" evidence="8">
    <location>
        <begin position="156"/>
        <end position="166"/>
    </location>
</feature>
<feature type="transmembrane region" description="Helical" evidence="9">
    <location>
        <begin position="460"/>
        <end position="480"/>
    </location>
</feature>
<feature type="transmembrane region" description="Helical" evidence="9">
    <location>
        <begin position="307"/>
        <end position="329"/>
    </location>
</feature>
<evidence type="ECO:0000256" key="6">
    <source>
        <dbReference type="ARBA" id="ARBA00022989"/>
    </source>
</evidence>
<keyword evidence="3 9" id="KW-0812">Transmembrane</keyword>
<proteinExistence type="predicted"/>
<evidence type="ECO:0000256" key="8">
    <source>
        <dbReference type="SAM" id="MobiDB-lite"/>
    </source>
</evidence>
<feature type="transmembrane region" description="Helical" evidence="9">
    <location>
        <begin position="579"/>
        <end position="597"/>
    </location>
</feature>
<dbReference type="GO" id="GO:0008360">
    <property type="term" value="P:regulation of cell shape"/>
    <property type="evidence" value="ECO:0007669"/>
    <property type="project" value="UniProtKB-KW"/>
</dbReference>
<feature type="compositionally biased region" description="Low complexity" evidence="8">
    <location>
        <begin position="1"/>
        <end position="18"/>
    </location>
</feature>
<feature type="transmembrane region" description="Helical" evidence="9">
    <location>
        <begin position="643"/>
        <end position="663"/>
    </location>
</feature>
<feature type="transmembrane region" description="Helical" evidence="9">
    <location>
        <begin position="617"/>
        <end position="637"/>
    </location>
</feature>
<keyword evidence="11" id="KW-1185">Reference proteome</keyword>
<dbReference type="GO" id="GO:0009252">
    <property type="term" value="P:peptidoglycan biosynthetic process"/>
    <property type="evidence" value="ECO:0007669"/>
    <property type="project" value="UniProtKB-KW"/>
</dbReference>
<dbReference type="STRING" id="1122997.GCA_000425285_01838"/>
<dbReference type="GO" id="GO:0034204">
    <property type="term" value="P:lipid translocation"/>
    <property type="evidence" value="ECO:0007669"/>
    <property type="project" value="TreeGrafter"/>
</dbReference>
<dbReference type="PANTHER" id="PTHR47019:SF1">
    <property type="entry name" value="LIPID II FLIPPASE MURJ"/>
    <property type="match status" value="1"/>
</dbReference>
<evidence type="ECO:0000256" key="2">
    <source>
        <dbReference type="ARBA" id="ARBA00022475"/>
    </source>
</evidence>
<feature type="region of interest" description="Disordered" evidence="8">
    <location>
        <begin position="1"/>
        <end position="33"/>
    </location>
</feature>
<keyword evidence="2" id="KW-1003">Cell membrane</keyword>
<feature type="region of interest" description="Disordered" evidence="8">
    <location>
        <begin position="81"/>
        <end position="202"/>
    </location>
</feature>
<feature type="transmembrane region" description="Helical" evidence="9">
    <location>
        <begin position="349"/>
        <end position="368"/>
    </location>
</feature>
<dbReference type="PRINTS" id="PR01806">
    <property type="entry name" value="VIRFACTRMVIN"/>
</dbReference>
<feature type="transmembrane region" description="Helical" evidence="9">
    <location>
        <begin position="684"/>
        <end position="705"/>
    </location>
</feature>
<keyword evidence="6 9" id="KW-1133">Transmembrane helix</keyword>
<dbReference type="GO" id="GO:0015648">
    <property type="term" value="F:lipid-linked peptidoglycan transporter activity"/>
    <property type="evidence" value="ECO:0007669"/>
    <property type="project" value="TreeGrafter"/>
</dbReference>
<feature type="compositionally biased region" description="Gly residues" evidence="8">
    <location>
        <begin position="19"/>
        <end position="28"/>
    </location>
</feature>
<evidence type="ECO:0000256" key="5">
    <source>
        <dbReference type="ARBA" id="ARBA00022984"/>
    </source>
</evidence>
<accession>A0A3S4UX82</accession>
<feature type="transmembrane region" description="Helical" evidence="9">
    <location>
        <begin position="416"/>
        <end position="440"/>
    </location>
</feature>
<feature type="compositionally biased region" description="Low complexity" evidence="8">
    <location>
        <begin position="106"/>
        <end position="131"/>
    </location>
</feature>
<dbReference type="InterPro" id="IPR004268">
    <property type="entry name" value="MurJ"/>
</dbReference>
<feature type="transmembrane region" description="Helical" evidence="9">
    <location>
        <begin position="276"/>
        <end position="295"/>
    </location>
</feature>
<gene>
    <name evidence="10" type="primary">murJ</name>
    <name evidence="10" type="ORF">NCTC13652_01135</name>
</gene>
<comment type="subcellular location">
    <subcellularLocation>
        <location evidence="1">Cell membrane</location>
        <topology evidence="1">Multi-pass membrane protein</topology>
    </subcellularLocation>
</comment>
<dbReference type="NCBIfam" id="TIGR01695">
    <property type="entry name" value="murJ_mviN"/>
    <property type="match status" value="1"/>
</dbReference>
<keyword evidence="4" id="KW-0133">Cell shape</keyword>
<feature type="transmembrane region" description="Helical" evidence="9">
    <location>
        <begin position="380"/>
        <end position="401"/>
    </location>
</feature>
<reference evidence="10 11" key="1">
    <citation type="submission" date="2018-12" db="EMBL/GenBank/DDBJ databases">
        <authorList>
            <consortium name="Pathogen Informatics"/>
        </authorList>
    </citation>
    <scope>NUCLEOTIDE SEQUENCE [LARGE SCALE GENOMIC DNA]</scope>
    <source>
        <strain evidence="10 11">NCTC13652</strain>
    </source>
</reference>
<dbReference type="Pfam" id="PF03023">
    <property type="entry name" value="MurJ"/>
    <property type="match status" value="1"/>
</dbReference>
<organism evidence="10 11">
    <name type="scientific">Acidipropionibacterium jensenii</name>
    <dbReference type="NCBI Taxonomy" id="1749"/>
    <lineage>
        <taxon>Bacteria</taxon>
        <taxon>Bacillati</taxon>
        <taxon>Actinomycetota</taxon>
        <taxon>Actinomycetes</taxon>
        <taxon>Propionibacteriales</taxon>
        <taxon>Propionibacteriaceae</taxon>
        <taxon>Acidipropionibacterium</taxon>
    </lineage>
</organism>
<feature type="transmembrane region" description="Helical" evidence="9">
    <location>
        <begin position="711"/>
        <end position="731"/>
    </location>
</feature>
<evidence type="ECO:0000256" key="3">
    <source>
        <dbReference type="ARBA" id="ARBA00022692"/>
    </source>
</evidence>
<dbReference type="CDD" id="cd13123">
    <property type="entry name" value="MATE_MurJ_like"/>
    <property type="match status" value="1"/>
</dbReference>
<protein>
    <submittedName>
        <fullName evidence="10">Probable peptidoglycan biosynthesis protein MurJ</fullName>
    </submittedName>
</protein>
<evidence type="ECO:0000256" key="9">
    <source>
        <dbReference type="SAM" id="Phobius"/>
    </source>
</evidence>
<evidence type="ECO:0000313" key="11">
    <source>
        <dbReference type="Proteomes" id="UP000277858"/>
    </source>
</evidence>
<evidence type="ECO:0000256" key="7">
    <source>
        <dbReference type="ARBA" id="ARBA00023136"/>
    </source>
</evidence>
<keyword evidence="5" id="KW-0573">Peptidoglycan synthesis</keyword>
<dbReference type="PANTHER" id="PTHR47019">
    <property type="entry name" value="LIPID II FLIPPASE MURJ"/>
    <property type="match status" value="1"/>
</dbReference>
<feature type="transmembrane region" description="Helical" evidence="9">
    <location>
        <begin position="500"/>
        <end position="525"/>
    </location>
</feature>
<feature type="compositionally biased region" description="Basic and acidic residues" evidence="8">
    <location>
        <begin position="81"/>
        <end position="93"/>
    </location>
</feature>
<dbReference type="EMBL" id="LR134473">
    <property type="protein sequence ID" value="VEI02939.1"/>
    <property type="molecule type" value="Genomic_DNA"/>
</dbReference>
<evidence type="ECO:0000313" key="10">
    <source>
        <dbReference type="EMBL" id="VEI02939.1"/>
    </source>
</evidence>
<sequence length="753" mass="79078">MEDSLPGGPTGSTGSRRGSAGGSIGGSFGRPAAGTEADVYDLLRVPEKRPAPAPTFDVYDSIDPDATMLGANIASRIQELERLELDRRIDQQARRRASGREGTAGPGSASSGTDASHTGTSHTGTGRTGTDLAGGWGTGAGPDDVRDLSGSDLTGPATPGAPAPAESPEERPAAAHRSSGLPSELPDLEPGQTPPITTPGPGLEVAEAEADRARASLAEAEAKESASLRRASAVMAAGTLVSRILGLVRSSLLTTAMLGTSLALDTFQAANTLPNVIFNLLSAGVLNAILIPQIVKAMKRSDGGREFVDRLLTVSFVAVIAVTLLATVGSPWLLDLYFSGSAPARELTTFFGFICMPQILFYGLYAILGQVLNARGQYAAFMWSPVLANIIQISGLVWFLVQFGAHGDPASWTPQMIWVVAGTATLGIAVQGLFLIIPLWRGGFRWRPRWGIRGYGLGAAARLTVWTFSALLIAQLVGIATKKMLSYVRVHHPEVSSISAYDNAFLIFMLPHGLITVSILTALFPRMSAANADGDTAGMRSLVRRGLTAPAVVVVPCSIAMAVLAAPGVQTIWSLQPDQVMPLAGAVAIMGIGLLPFGISTLQQRYCFAREDGRQNLVMQSILSGSQLILASLVLVLPASSALWTVAAAQTISNTIVSIVWILRASREVSGLGMRSVSTLWLRLLAASVISGVPTAAVVWAAGMLGQGRLFSLLTLAAGGIVFVGVFVVVARLMRIGEISELIDPVVRRIRRR</sequence>
<evidence type="ECO:0000256" key="1">
    <source>
        <dbReference type="ARBA" id="ARBA00004651"/>
    </source>
</evidence>
<name>A0A3S4UX82_9ACTN</name>
<feature type="transmembrane region" description="Helical" evidence="9">
    <location>
        <begin position="546"/>
        <end position="567"/>
    </location>
</feature>
<dbReference type="Proteomes" id="UP000277858">
    <property type="component" value="Chromosome"/>
</dbReference>
<dbReference type="GO" id="GO:0005886">
    <property type="term" value="C:plasma membrane"/>
    <property type="evidence" value="ECO:0007669"/>
    <property type="project" value="UniProtKB-SubCell"/>
</dbReference>